<accession>A0A1I2WTD7</accession>
<dbReference type="Proteomes" id="UP000199229">
    <property type="component" value="Unassembled WGS sequence"/>
</dbReference>
<evidence type="ECO:0000256" key="1">
    <source>
        <dbReference type="SAM" id="MobiDB-lite"/>
    </source>
</evidence>
<dbReference type="STRING" id="582675.SAMN05192565_12712"/>
<dbReference type="OrthoDB" id="9770450at2"/>
<feature type="region of interest" description="Disordered" evidence="1">
    <location>
        <begin position="490"/>
        <end position="537"/>
    </location>
</feature>
<reference evidence="3" key="1">
    <citation type="submission" date="2016-10" db="EMBL/GenBank/DDBJ databases">
        <authorList>
            <person name="Varghese N."/>
            <person name="Submissions S."/>
        </authorList>
    </citation>
    <scope>NUCLEOTIDE SEQUENCE [LARGE SCALE GENOMIC DNA]</scope>
    <source>
        <strain evidence="3">Gh-105</strain>
    </source>
</reference>
<sequence length="537" mass="58614">MVGVRQPVRFRVKGTRDYVEPVAMDLSGLDVTVAPESGAYDIANGAGRRSRAWRVGSYGPNTAIVYALDELRRKSRDQARKNPYAVAAVDRLVTNIIGTGISPRSTAARSTEGMSKAQAKRIKKEDAAFRADLQRLFLDWTDEADSVGTHDFYGLQALAVAGMVDGGETFVRLRTRRPEDGLTVPLQLQILEGDHCPHLKSDPAARIRQGIQYDAIGKRSGYHLYREHPGDGVMTADAIELALVPATDVCHLYRARRPGQDRGEPWLAQALRTLYDLDGYLDAELIRKKNAARLVGFVKRILADGAEESGAGGGPLGTDAPDDDGAATLDFEPGTIQVLADGEDMTFSDPKDVGPNFEAFVRESKRGIAAACGLLYEILSGDYSQLNDRTLRAALNDFRRAVERWQHHLVVFQMCRPIWIRFIDLALLSGALKLPAGMSRKDAYAANWIPQAWPYIHPVQDVQGKTMEIQAGLSTRSRKVAEGGYDAETVDAENKADNDRADELGLVYSSDGRQRAKGDPASAGADDPAPEPTPAAI</sequence>
<protein>
    <submittedName>
        <fullName evidence="2">Phage portal protein, lambda family</fullName>
    </submittedName>
</protein>
<organism evidence="2 3">
    <name type="scientific">Methylobacterium gossipiicola</name>
    <dbReference type="NCBI Taxonomy" id="582675"/>
    <lineage>
        <taxon>Bacteria</taxon>
        <taxon>Pseudomonadati</taxon>
        <taxon>Pseudomonadota</taxon>
        <taxon>Alphaproteobacteria</taxon>
        <taxon>Hyphomicrobiales</taxon>
        <taxon>Methylobacteriaceae</taxon>
        <taxon>Methylobacterium</taxon>
    </lineage>
</organism>
<proteinExistence type="predicted"/>
<dbReference type="InterPro" id="IPR006429">
    <property type="entry name" value="Phage_lambda_portal"/>
</dbReference>
<dbReference type="GO" id="GO:0005198">
    <property type="term" value="F:structural molecule activity"/>
    <property type="evidence" value="ECO:0007669"/>
    <property type="project" value="InterPro"/>
</dbReference>
<evidence type="ECO:0000313" key="3">
    <source>
        <dbReference type="Proteomes" id="UP000199229"/>
    </source>
</evidence>
<dbReference type="EMBL" id="FOPM01000027">
    <property type="protein sequence ID" value="SFH04482.1"/>
    <property type="molecule type" value="Genomic_DNA"/>
</dbReference>
<name>A0A1I2WTD7_9HYPH</name>
<gene>
    <name evidence="2" type="ORF">SAMN05192565_12712</name>
</gene>
<feature type="compositionally biased region" description="Basic and acidic residues" evidence="1">
    <location>
        <begin position="492"/>
        <end position="503"/>
    </location>
</feature>
<dbReference type="AlphaFoldDB" id="A0A1I2WTD7"/>
<evidence type="ECO:0000313" key="2">
    <source>
        <dbReference type="EMBL" id="SFH04482.1"/>
    </source>
</evidence>
<dbReference type="NCBIfam" id="TIGR01539">
    <property type="entry name" value="portal_lambda"/>
    <property type="match status" value="1"/>
</dbReference>
<dbReference type="GO" id="GO:0019068">
    <property type="term" value="P:virion assembly"/>
    <property type="evidence" value="ECO:0007669"/>
    <property type="project" value="InterPro"/>
</dbReference>
<keyword evidence="3" id="KW-1185">Reference proteome</keyword>
<dbReference type="Pfam" id="PF05136">
    <property type="entry name" value="Phage_portal_2"/>
    <property type="match status" value="1"/>
</dbReference>
<dbReference type="RefSeq" id="WP_091974572.1">
    <property type="nucleotide sequence ID" value="NZ_FOPM01000027.1"/>
</dbReference>